<sequence>MQGYSLLHPQSARFTPVDTQTVHAFLQADERLYCIEKTPQRTFWVYWGDPAYDAPPLGTICFGDLELQEPNTLLVSTLSDTRMQVLLDLLRPLQLSAPQMQFDTPPTPPKELRRRP</sequence>
<name>D6TQU7_KTERA</name>
<organism evidence="2 3">
    <name type="scientific">Ktedonobacter racemifer DSM 44963</name>
    <dbReference type="NCBI Taxonomy" id="485913"/>
    <lineage>
        <taxon>Bacteria</taxon>
        <taxon>Bacillati</taxon>
        <taxon>Chloroflexota</taxon>
        <taxon>Ktedonobacteria</taxon>
        <taxon>Ktedonobacterales</taxon>
        <taxon>Ktedonobacteraceae</taxon>
        <taxon>Ktedonobacter</taxon>
    </lineage>
</organism>
<evidence type="ECO:0000313" key="3">
    <source>
        <dbReference type="Proteomes" id="UP000004508"/>
    </source>
</evidence>
<dbReference type="InParanoid" id="D6TQU7"/>
<evidence type="ECO:0000313" key="2">
    <source>
        <dbReference type="EMBL" id="EFH85818.1"/>
    </source>
</evidence>
<dbReference type="EMBL" id="ADVG01000002">
    <property type="protein sequence ID" value="EFH85818.1"/>
    <property type="molecule type" value="Genomic_DNA"/>
</dbReference>
<accession>D6TQU7</accession>
<evidence type="ECO:0000256" key="1">
    <source>
        <dbReference type="SAM" id="MobiDB-lite"/>
    </source>
</evidence>
<dbReference type="RefSeq" id="WP_007909578.1">
    <property type="nucleotide sequence ID" value="NZ_ADVG01000002.1"/>
</dbReference>
<proteinExistence type="predicted"/>
<comment type="caution">
    <text evidence="2">The sequence shown here is derived from an EMBL/GenBank/DDBJ whole genome shotgun (WGS) entry which is preliminary data.</text>
</comment>
<protein>
    <submittedName>
        <fullName evidence="2">Uncharacterized protein</fullName>
    </submittedName>
</protein>
<keyword evidence="3" id="KW-1185">Reference proteome</keyword>
<feature type="region of interest" description="Disordered" evidence="1">
    <location>
        <begin position="97"/>
        <end position="116"/>
    </location>
</feature>
<gene>
    <name evidence="2" type="ORF">Krac_7062</name>
</gene>
<reference evidence="2 3" key="1">
    <citation type="journal article" date="2011" name="Stand. Genomic Sci.">
        <title>Non-contiguous finished genome sequence and contextual data of the filamentous soil bacterium Ktedonobacter racemifer type strain (SOSP1-21).</title>
        <authorList>
            <person name="Chang Y.J."/>
            <person name="Land M."/>
            <person name="Hauser L."/>
            <person name="Chertkov O."/>
            <person name="Del Rio T.G."/>
            <person name="Nolan M."/>
            <person name="Copeland A."/>
            <person name="Tice H."/>
            <person name="Cheng J.F."/>
            <person name="Lucas S."/>
            <person name="Han C."/>
            <person name="Goodwin L."/>
            <person name="Pitluck S."/>
            <person name="Ivanova N."/>
            <person name="Ovchinikova G."/>
            <person name="Pati A."/>
            <person name="Chen A."/>
            <person name="Palaniappan K."/>
            <person name="Mavromatis K."/>
            <person name="Liolios K."/>
            <person name="Brettin T."/>
            <person name="Fiebig A."/>
            <person name="Rohde M."/>
            <person name="Abt B."/>
            <person name="Goker M."/>
            <person name="Detter J.C."/>
            <person name="Woyke T."/>
            <person name="Bristow J."/>
            <person name="Eisen J.A."/>
            <person name="Markowitz V."/>
            <person name="Hugenholtz P."/>
            <person name="Kyrpides N.C."/>
            <person name="Klenk H.P."/>
            <person name="Lapidus A."/>
        </authorList>
    </citation>
    <scope>NUCLEOTIDE SEQUENCE [LARGE SCALE GENOMIC DNA]</scope>
    <source>
        <strain evidence="3">DSM 44963</strain>
    </source>
</reference>
<dbReference type="Proteomes" id="UP000004508">
    <property type="component" value="Unassembled WGS sequence"/>
</dbReference>
<dbReference type="AlphaFoldDB" id="D6TQU7"/>